<comment type="caution">
    <text evidence="3">The sequence shown here is derived from an EMBL/GenBank/DDBJ whole genome shotgun (WGS) entry which is preliminary data.</text>
</comment>
<proteinExistence type="predicted"/>
<dbReference type="RefSeq" id="WP_209485953.1">
    <property type="nucleotide sequence ID" value="NZ_JAGGKQ010000017.1"/>
</dbReference>
<sequence>MSIGTKYLKRYYYYTDVTMDTSAASRSGDTLAFAALDSQVRLAILDSLYERTVEPGPLASNVAYSTIKSDVGVEDSGRFSYHLHRLVDRFVRKTDDGYRLSEPGREVVRLRRRGVLREDVSVEAQRIDTECYRCGAGVEVSYERGYLTTRCPDCSGLIDHELVPKGTLTALAYPPSGIDGVGIETAFERAHVLVDQHVRAMAAGVCPDCGRDVTMTLESADRPERAGDEPGGSDRFTHDGLVKLSCDHCGQRRITHPLHATADRDPVAGYFADRGLAPGWDRFAAVMAWETTIRPDCVVFESPDGGRWTVDDDLAVIRE</sequence>
<dbReference type="EMBL" id="JAGGKQ010000017">
    <property type="protein sequence ID" value="MBP1923182.1"/>
    <property type="molecule type" value="Genomic_DNA"/>
</dbReference>
<evidence type="ECO:0000259" key="2">
    <source>
        <dbReference type="Pfam" id="PF24042"/>
    </source>
</evidence>
<gene>
    <name evidence="3" type="ORF">J2751_002221</name>
</gene>
<dbReference type="Gene3D" id="1.10.10.10">
    <property type="entry name" value="Winged helix-like DNA-binding domain superfamily/Winged helix DNA-binding domain"/>
    <property type="match status" value="1"/>
</dbReference>
<organism evidence="3 4">
    <name type="scientific">Halorubrum alkaliphilum</name>
    <dbReference type="NCBI Taxonomy" id="261290"/>
    <lineage>
        <taxon>Archaea</taxon>
        <taxon>Methanobacteriati</taxon>
        <taxon>Methanobacteriota</taxon>
        <taxon>Stenosarchaea group</taxon>
        <taxon>Halobacteria</taxon>
        <taxon>Halobacteriales</taxon>
        <taxon>Haloferacaceae</taxon>
        <taxon>Halorubrum</taxon>
    </lineage>
</organism>
<dbReference type="Pfam" id="PF24042">
    <property type="entry name" value="DUF7351"/>
    <property type="match status" value="1"/>
</dbReference>
<dbReference type="Pfam" id="PF24038">
    <property type="entry name" value="DUF7347"/>
    <property type="match status" value="1"/>
</dbReference>
<accession>A0A8T4GJC0</accession>
<reference evidence="3" key="1">
    <citation type="submission" date="2021-03" db="EMBL/GenBank/DDBJ databases">
        <title>Genomic Encyclopedia of Type Strains, Phase IV (KMG-IV): sequencing the most valuable type-strain genomes for metagenomic binning, comparative biology and taxonomic classification.</title>
        <authorList>
            <person name="Goeker M."/>
        </authorList>
    </citation>
    <scope>NUCLEOTIDE SEQUENCE</scope>
    <source>
        <strain evidence="3">DSM 23564</strain>
    </source>
</reference>
<dbReference type="InterPro" id="IPR036388">
    <property type="entry name" value="WH-like_DNA-bd_sf"/>
</dbReference>
<dbReference type="OrthoDB" id="8482at2157"/>
<keyword evidence="4" id="KW-1185">Reference proteome</keyword>
<keyword evidence="3" id="KW-0804">Transcription</keyword>
<name>A0A8T4GJC0_9EURY</name>
<evidence type="ECO:0000313" key="3">
    <source>
        <dbReference type="EMBL" id="MBP1923182.1"/>
    </source>
</evidence>
<evidence type="ECO:0000259" key="1">
    <source>
        <dbReference type="Pfam" id="PF24038"/>
    </source>
</evidence>
<dbReference type="InterPro" id="IPR055775">
    <property type="entry name" value="DUF7351"/>
</dbReference>
<dbReference type="GO" id="GO:0000428">
    <property type="term" value="C:DNA-directed RNA polymerase complex"/>
    <property type="evidence" value="ECO:0007669"/>
    <property type="project" value="UniProtKB-KW"/>
</dbReference>
<feature type="domain" description="DUF7351" evidence="2">
    <location>
        <begin position="128"/>
        <end position="289"/>
    </location>
</feature>
<protein>
    <submittedName>
        <fullName evidence="3">DNA-directed RNA polymerase subunit RPC12/RpoP</fullName>
    </submittedName>
</protein>
<dbReference type="Proteomes" id="UP000823588">
    <property type="component" value="Unassembled WGS sequence"/>
</dbReference>
<keyword evidence="3" id="KW-0240">DNA-directed RNA polymerase</keyword>
<evidence type="ECO:0000313" key="4">
    <source>
        <dbReference type="Proteomes" id="UP000823588"/>
    </source>
</evidence>
<dbReference type="InterPro" id="IPR055771">
    <property type="entry name" value="DUF7347"/>
</dbReference>
<feature type="domain" description="DUF7347" evidence="1">
    <location>
        <begin position="32"/>
        <end position="109"/>
    </location>
</feature>
<dbReference type="AlphaFoldDB" id="A0A8T4GJC0"/>